<evidence type="ECO:0000313" key="1">
    <source>
        <dbReference type="EMBL" id="QOZ59397.1"/>
    </source>
</evidence>
<reference evidence="1 2" key="1">
    <citation type="submission" date="2018-06" db="EMBL/GenBank/DDBJ databases">
        <title>Comparative genomics of rhizobia nodulating Arachis hypogaea in China.</title>
        <authorList>
            <person name="Li Y."/>
        </authorList>
    </citation>
    <scope>NUCLEOTIDE SEQUENCE [LARGE SCALE GENOMIC DNA]</scope>
    <source>
        <strain evidence="1 2">CCBAU 51658</strain>
    </source>
</reference>
<dbReference type="Proteomes" id="UP000593880">
    <property type="component" value="Chromosome"/>
</dbReference>
<dbReference type="EMBL" id="CP030057">
    <property type="protein sequence ID" value="QOZ59397.1"/>
    <property type="molecule type" value="Genomic_DNA"/>
</dbReference>
<keyword evidence="2" id="KW-1185">Reference proteome</keyword>
<protein>
    <submittedName>
        <fullName evidence="1">Uncharacterized protein</fullName>
    </submittedName>
</protein>
<gene>
    <name evidence="1" type="ORF">XH86_12140</name>
</gene>
<evidence type="ECO:0000313" key="2">
    <source>
        <dbReference type="Proteomes" id="UP000593880"/>
    </source>
</evidence>
<name>A0ABX6UDK6_9BRAD</name>
<proteinExistence type="predicted"/>
<accession>A0ABX6UDK6</accession>
<sequence>MIAIPLLIGGDATHAVFQRCFVASGNGFVASKTQVHCVKPHGWLSDRALSAIGGGICAAVLHRLDATLGERKLRWACVFVAVFAPSRGLLGCGTRAGKCGNDAP</sequence>
<organism evidence="1 2">
    <name type="scientific">Bradyrhizobium guangdongense</name>
    <dbReference type="NCBI Taxonomy" id="1325090"/>
    <lineage>
        <taxon>Bacteria</taxon>
        <taxon>Pseudomonadati</taxon>
        <taxon>Pseudomonadota</taxon>
        <taxon>Alphaproteobacteria</taxon>
        <taxon>Hyphomicrobiales</taxon>
        <taxon>Nitrobacteraceae</taxon>
        <taxon>Bradyrhizobium</taxon>
    </lineage>
</organism>